<keyword evidence="3" id="KW-0597">Phosphoprotein</keyword>
<evidence type="ECO:0000256" key="7">
    <source>
        <dbReference type="ARBA" id="ARBA00022840"/>
    </source>
</evidence>
<dbReference type="RefSeq" id="WP_074985765.1">
    <property type="nucleotide sequence ID" value="NZ_CADFGN010000012.1"/>
</dbReference>
<evidence type="ECO:0000256" key="6">
    <source>
        <dbReference type="ARBA" id="ARBA00022777"/>
    </source>
</evidence>
<evidence type="ECO:0000256" key="2">
    <source>
        <dbReference type="ARBA" id="ARBA00012438"/>
    </source>
</evidence>
<dbReference type="Gene3D" id="1.10.287.130">
    <property type="match status" value="1"/>
</dbReference>
<dbReference type="InterPro" id="IPR035965">
    <property type="entry name" value="PAS-like_dom_sf"/>
</dbReference>
<gene>
    <name evidence="10" type="ORF">SAMN05216550_114211</name>
</gene>
<organism evidence="10 11">
    <name type="scientific">Paraburkholderia tropica</name>
    <dbReference type="NCBI Taxonomy" id="92647"/>
    <lineage>
        <taxon>Bacteria</taxon>
        <taxon>Pseudomonadati</taxon>
        <taxon>Pseudomonadota</taxon>
        <taxon>Betaproteobacteria</taxon>
        <taxon>Burkholderiales</taxon>
        <taxon>Burkholderiaceae</taxon>
        <taxon>Paraburkholderia</taxon>
    </lineage>
</organism>
<dbReference type="Gene3D" id="3.30.565.10">
    <property type="entry name" value="Histidine kinase-like ATPase, C-terminal domain"/>
    <property type="match status" value="1"/>
</dbReference>
<reference evidence="10 11" key="1">
    <citation type="submission" date="2016-10" db="EMBL/GenBank/DDBJ databases">
        <authorList>
            <person name="Varghese N."/>
            <person name="Submissions S."/>
        </authorList>
    </citation>
    <scope>NUCLEOTIDE SEQUENCE [LARGE SCALE GENOMIC DNA]</scope>
    <source>
        <strain evidence="10 11">LMG 22274</strain>
    </source>
</reference>
<accession>A0AAQ1GJN5</accession>
<keyword evidence="4" id="KW-0808">Transferase</keyword>
<dbReference type="GO" id="GO:0005524">
    <property type="term" value="F:ATP binding"/>
    <property type="evidence" value="ECO:0007669"/>
    <property type="project" value="UniProtKB-KW"/>
</dbReference>
<dbReference type="InterPro" id="IPR036890">
    <property type="entry name" value="HATPase_C_sf"/>
</dbReference>
<comment type="catalytic activity">
    <reaction evidence="1">
        <text>ATP + protein L-histidine = ADP + protein N-phospho-L-histidine.</text>
        <dbReference type="EC" id="2.7.13.3"/>
    </reaction>
</comment>
<dbReference type="PANTHER" id="PTHR43065">
    <property type="entry name" value="SENSOR HISTIDINE KINASE"/>
    <property type="match status" value="1"/>
</dbReference>
<evidence type="ECO:0000256" key="5">
    <source>
        <dbReference type="ARBA" id="ARBA00022741"/>
    </source>
</evidence>
<dbReference type="EMBL" id="FNZM01000014">
    <property type="protein sequence ID" value="SEK05366.1"/>
    <property type="molecule type" value="Genomic_DNA"/>
</dbReference>
<evidence type="ECO:0000256" key="8">
    <source>
        <dbReference type="ARBA" id="ARBA00023012"/>
    </source>
</evidence>
<evidence type="ECO:0000259" key="9">
    <source>
        <dbReference type="PROSITE" id="PS50109"/>
    </source>
</evidence>
<dbReference type="InterPro" id="IPR003594">
    <property type="entry name" value="HATPase_dom"/>
</dbReference>
<evidence type="ECO:0000313" key="11">
    <source>
        <dbReference type="Proteomes" id="UP000183529"/>
    </source>
</evidence>
<proteinExistence type="predicted"/>
<dbReference type="AlphaFoldDB" id="A0AAQ1GJN5"/>
<comment type="caution">
    <text evidence="10">The sequence shown here is derived from an EMBL/GenBank/DDBJ whole genome shotgun (WGS) entry which is preliminary data.</text>
</comment>
<dbReference type="GO" id="GO:0000160">
    <property type="term" value="P:phosphorelay signal transduction system"/>
    <property type="evidence" value="ECO:0007669"/>
    <property type="project" value="UniProtKB-KW"/>
</dbReference>
<feature type="domain" description="Histidine kinase" evidence="9">
    <location>
        <begin position="198"/>
        <end position="413"/>
    </location>
</feature>
<sequence>MQAFPFVAESAAHGGPHSQAPDFAHNDLFLSAPIPIMVEDWYRVYLAIQAIRDQGVTNLDDYFDAHPHAIDELRGLHSFVEANHAVLELFEASSKEGFFDAARKLLPANRESNIVVYRAMLDGSSACQGERTLVTFKGKEVPIVWRCSLPRDAEGYRRLCFYAFDVTEQKENNDRLQALRAEMARAARVSLFGELSASILHEITQPLSAASTYADAAARWLTRDIPDVEEAFSSIQNAARWARDATDICRKMRGFLGKVPVQSICAPASQAIDAALFLVSPEANAKEITVARRIADDATIFADPVQIQQVLANLLLNGIHAIDSSRSTIRALSLSVRRIDNGETLFEVCDSGSGMSSETLDSLFQPFFTTKVDGMGMGLAVARSIIDAHGGRIWVESSTAAGTCFRFTVPTTAVDGTHR</sequence>
<dbReference type="Gene3D" id="3.30.450.20">
    <property type="entry name" value="PAS domain"/>
    <property type="match status" value="1"/>
</dbReference>
<dbReference type="SUPFAM" id="SSF55874">
    <property type="entry name" value="ATPase domain of HSP90 chaperone/DNA topoisomerase II/histidine kinase"/>
    <property type="match status" value="1"/>
</dbReference>
<name>A0AAQ1GJN5_9BURK</name>
<keyword evidence="6 10" id="KW-0418">Kinase</keyword>
<keyword evidence="5" id="KW-0547">Nucleotide-binding</keyword>
<dbReference type="Pfam" id="PF02518">
    <property type="entry name" value="HATPase_c"/>
    <property type="match status" value="1"/>
</dbReference>
<keyword evidence="8" id="KW-0902">Two-component regulatory system</keyword>
<dbReference type="PANTHER" id="PTHR43065:SF10">
    <property type="entry name" value="PEROXIDE STRESS-ACTIVATED HISTIDINE KINASE MAK3"/>
    <property type="match status" value="1"/>
</dbReference>
<dbReference type="GO" id="GO:0004673">
    <property type="term" value="F:protein histidine kinase activity"/>
    <property type="evidence" value="ECO:0007669"/>
    <property type="project" value="UniProtKB-EC"/>
</dbReference>
<dbReference type="Proteomes" id="UP000183529">
    <property type="component" value="Unassembled WGS sequence"/>
</dbReference>
<dbReference type="PRINTS" id="PR00344">
    <property type="entry name" value="BCTRLSENSOR"/>
</dbReference>
<evidence type="ECO:0000256" key="4">
    <source>
        <dbReference type="ARBA" id="ARBA00022679"/>
    </source>
</evidence>
<dbReference type="InterPro" id="IPR005467">
    <property type="entry name" value="His_kinase_dom"/>
</dbReference>
<evidence type="ECO:0000256" key="3">
    <source>
        <dbReference type="ARBA" id="ARBA00022553"/>
    </source>
</evidence>
<protein>
    <recommendedName>
        <fullName evidence="2">histidine kinase</fullName>
        <ecNumber evidence="2">2.7.13.3</ecNumber>
    </recommendedName>
</protein>
<evidence type="ECO:0000313" key="10">
    <source>
        <dbReference type="EMBL" id="SEK05366.1"/>
    </source>
</evidence>
<dbReference type="SUPFAM" id="SSF55785">
    <property type="entry name" value="PYP-like sensor domain (PAS domain)"/>
    <property type="match status" value="1"/>
</dbReference>
<dbReference type="InterPro" id="IPR004358">
    <property type="entry name" value="Sig_transdc_His_kin-like_C"/>
</dbReference>
<dbReference type="SMART" id="SM00387">
    <property type="entry name" value="HATPase_c"/>
    <property type="match status" value="1"/>
</dbReference>
<dbReference type="EC" id="2.7.13.3" evidence="2"/>
<evidence type="ECO:0000256" key="1">
    <source>
        <dbReference type="ARBA" id="ARBA00000085"/>
    </source>
</evidence>
<keyword evidence="7" id="KW-0067">ATP-binding</keyword>
<dbReference type="PROSITE" id="PS50109">
    <property type="entry name" value="HIS_KIN"/>
    <property type="match status" value="1"/>
</dbReference>